<name>A0ABY4CCP5_9BACT</name>
<evidence type="ECO:0000313" key="3">
    <source>
        <dbReference type="EMBL" id="UOF02738.1"/>
    </source>
</evidence>
<keyword evidence="3" id="KW-0378">Hydrolase</keyword>
<feature type="domain" description="AB hydrolase-1" evidence="2">
    <location>
        <begin position="65"/>
        <end position="296"/>
    </location>
</feature>
<evidence type="ECO:0000256" key="1">
    <source>
        <dbReference type="ARBA" id="ARBA00010884"/>
    </source>
</evidence>
<keyword evidence="4" id="KW-1185">Reference proteome</keyword>
<dbReference type="SUPFAM" id="SSF53474">
    <property type="entry name" value="alpha/beta-Hydrolases"/>
    <property type="match status" value="1"/>
</dbReference>
<proteinExistence type="inferred from homology"/>
<accession>A0ABY4CCP5</accession>
<dbReference type="Gene3D" id="3.40.50.1820">
    <property type="entry name" value="alpha/beta hydrolase"/>
    <property type="match status" value="1"/>
</dbReference>
<dbReference type="RefSeq" id="WP_243540540.1">
    <property type="nucleotide sequence ID" value="NZ_CP093442.1"/>
</dbReference>
<comment type="similarity">
    <text evidence="1">Belongs to the AB hydrolase superfamily. AB hydrolase 4 family.</text>
</comment>
<dbReference type="PANTHER" id="PTHR10794">
    <property type="entry name" value="ABHYDROLASE DOMAIN-CONTAINING PROTEIN"/>
    <property type="match status" value="1"/>
</dbReference>
<dbReference type="GO" id="GO:0016787">
    <property type="term" value="F:hydrolase activity"/>
    <property type="evidence" value="ECO:0007669"/>
    <property type="project" value="UniProtKB-KW"/>
</dbReference>
<dbReference type="PIRSF" id="PIRSF005211">
    <property type="entry name" value="Ab_hydro_YheT"/>
    <property type="match status" value="1"/>
</dbReference>
<evidence type="ECO:0000259" key="2">
    <source>
        <dbReference type="Pfam" id="PF00561"/>
    </source>
</evidence>
<dbReference type="EMBL" id="CP093442">
    <property type="protein sequence ID" value="UOF02738.1"/>
    <property type="molecule type" value="Genomic_DNA"/>
</dbReference>
<evidence type="ECO:0000313" key="4">
    <source>
        <dbReference type="Proteomes" id="UP000830116"/>
    </source>
</evidence>
<organism evidence="3 4">
    <name type="scientific">Bdellovibrio reynosensis</name>
    <dbReference type="NCBI Taxonomy" id="2835041"/>
    <lineage>
        <taxon>Bacteria</taxon>
        <taxon>Pseudomonadati</taxon>
        <taxon>Bdellovibrionota</taxon>
        <taxon>Bdellovibrionia</taxon>
        <taxon>Bdellovibrionales</taxon>
        <taxon>Pseudobdellovibrionaceae</taxon>
        <taxon>Bdellovibrio</taxon>
    </lineage>
</organism>
<gene>
    <name evidence="3" type="ORF">MNR06_07215</name>
</gene>
<protein>
    <submittedName>
        <fullName evidence="3">Alpha/beta fold hydrolase</fullName>
    </submittedName>
</protein>
<dbReference type="Pfam" id="PF00561">
    <property type="entry name" value="Abhydrolase_1"/>
    <property type="match status" value="1"/>
</dbReference>
<sequence length="325" mass="36752">MQRLELIPLKAPFWADSGHGQTLWAHFLSSPKLEYLGKNFEVDLPDGDRLFCFYKPGTSHLVISLFHGLSGDVHADYMQRTALLCEQLGHSVVLVNHRGAGHGFAHARHPYHSGRAEDVSAVLAKLREMFPGKKQIAVGYSMSGNMLLCLLGGFKGHVKPDGAITVNAPLNLANGSRNLKQGFNRIYDLRFVNRLRKNIHKKHRHGLIDKKYNIPLWSTVWDMDQIYTAPAGGFKDREDYYQTCSSINYISNIDVPTYVLSALDDPFIMAEDYLNAQFSKSVQVHIEARGGHLGYIHSDKTPLGTNRWLDYYLHEAFKALENTLR</sequence>
<dbReference type="PANTHER" id="PTHR10794:SF63">
    <property type="entry name" value="ALPHA_BETA HYDROLASE 1, ISOFORM A"/>
    <property type="match status" value="1"/>
</dbReference>
<dbReference type="InterPro" id="IPR050960">
    <property type="entry name" value="AB_hydrolase_4_sf"/>
</dbReference>
<dbReference type="InterPro" id="IPR029058">
    <property type="entry name" value="AB_hydrolase_fold"/>
</dbReference>
<dbReference type="Proteomes" id="UP000830116">
    <property type="component" value="Chromosome"/>
</dbReference>
<dbReference type="InterPro" id="IPR012020">
    <property type="entry name" value="ABHD4"/>
</dbReference>
<dbReference type="InterPro" id="IPR000073">
    <property type="entry name" value="AB_hydrolase_1"/>
</dbReference>
<reference evidence="3" key="1">
    <citation type="submission" date="2022-03" db="EMBL/GenBank/DDBJ databases">
        <title>Genome Identification and Characterization of new species Bdellovibrio reynosense LBG001 sp. nov. from a Mexico soil sample.</title>
        <authorList>
            <person name="Camilli A."/>
            <person name="Ajao Y."/>
            <person name="Guo X."/>
        </authorList>
    </citation>
    <scope>NUCLEOTIDE SEQUENCE</scope>
    <source>
        <strain evidence="3">LBG001</strain>
    </source>
</reference>